<feature type="domain" description="Serpin" evidence="5">
    <location>
        <begin position="112"/>
        <end position="634"/>
    </location>
</feature>
<protein>
    <submittedName>
        <fullName evidence="6">Putative serine protease inhibitor</fullName>
    </submittedName>
</protein>
<feature type="signal peptide" evidence="4">
    <location>
        <begin position="1"/>
        <end position="25"/>
    </location>
</feature>
<dbReference type="PANTHER" id="PTHR11461">
    <property type="entry name" value="SERINE PROTEASE INHIBITOR, SERPIN"/>
    <property type="match status" value="1"/>
</dbReference>
<evidence type="ECO:0000256" key="2">
    <source>
        <dbReference type="ARBA" id="ARBA00022900"/>
    </source>
</evidence>
<dbReference type="FunFam" id="2.30.39.10:FF:000035">
    <property type="entry name" value="Serine protease inhibitor (serpin) 16"/>
    <property type="match status" value="1"/>
</dbReference>
<dbReference type="InterPro" id="IPR042185">
    <property type="entry name" value="Serpin_sf_2"/>
</dbReference>
<organism evidence="6">
    <name type="scientific">Haematobia irritans</name>
    <name type="common">Horn fly</name>
    <name type="synonym">Conops irritans</name>
    <dbReference type="NCBI Taxonomy" id="7368"/>
    <lineage>
        <taxon>Eukaryota</taxon>
        <taxon>Metazoa</taxon>
        <taxon>Ecdysozoa</taxon>
        <taxon>Arthropoda</taxon>
        <taxon>Hexapoda</taxon>
        <taxon>Insecta</taxon>
        <taxon>Pterygota</taxon>
        <taxon>Neoptera</taxon>
        <taxon>Endopterygota</taxon>
        <taxon>Diptera</taxon>
        <taxon>Brachycera</taxon>
        <taxon>Muscomorpha</taxon>
        <taxon>Muscoidea</taxon>
        <taxon>Muscidae</taxon>
        <taxon>Haematobia</taxon>
    </lineage>
</organism>
<comment type="similarity">
    <text evidence="3">Belongs to the serpin family.</text>
</comment>
<dbReference type="AlphaFoldDB" id="A0A1L8EIJ1"/>
<evidence type="ECO:0000313" key="6">
    <source>
        <dbReference type="EMBL" id="JAV18474.1"/>
    </source>
</evidence>
<keyword evidence="1" id="KW-0646">Protease inhibitor</keyword>
<accession>A0A1L8EIJ1</accession>
<reference evidence="6" key="1">
    <citation type="submission" date="2017-01" db="EMBL/GenBank/DDBJ databases">
        <title>An insight into the sialome and mialome of the horn fly, Haematobia irritans.</title>
        <authorList>
            <person name="Breijo M."/>
            <person name="Boiani M."/>
            <person name="Ures X."/>
            <person name="Rocha S."/>
            <person name="Sequeira M."/>
            <person name="Ribeiro J.M."/>
        </authorList>
    </citation>
    <scope>NUCLEOTIDE SEQUENCE</scope>
</reference>
<keyword evidence="4" id="KW-0732">Signal</keyword>
<dbReference type="EMBL" id="GFDG01000325">
    <property type="protein sequence ID" value="JAV18474.1"/>
    <property type="molecule type" value="Transcribed_RNA"/>
</dbReference>
<dbReference type="GO" id="GO:0005615">
    <property type="term" value="C:extracellular space"/>
    <property type="evidence" value="ECO:0007669"/>
    <property type="project" value="InterPro"/>
</dbReference>
<evidence type="ECO:0000256" key="3">
    <source>
        <dbReference type="RuleBase" id="RU000411"/>
    </source>
</evidence>
<dbReference type="PANTHER" id="PTHR11461:SF342">
    <property type="entry name" value="SERINE PROTEASE INHIBITOR 28DC"/>
    <property type="match status" value="1"/>
</dbReference>
<dbReference type="SMART" id="SM00093">
    <property type="entry name" value="SERPIN"/>
    <property type="match status" value="1"/>
</dbReference>
<dbReference type="InterPro" id="IPR000215">
    <property type="entry name" value="Serpin_fam"/>
</dbReference>
<proteinExistence type="inferred from homology"/>
<evidence type="ECO:0000256" key="1">
    <source>
        <dbReference type="ARBA" id="ARBA00022690"/>
    </source>
</evidence>
<dbReference type="Gene3D" id="3.30.497.10">
    <property type="entry name" value="Antithrombin, subunit I, domain 2"/>
    <property type="match status" value="3"/>
</dbReference>
<dbReference type="Pfam" id="PF00079">
    <property type="entry name" value="Serpin"/>
    <property type="match status" value="2"/>
</dbReference>
<dbReference type="InterPro" id="IPR042178">
    <property type="entry name" value="Serpin_sf_1"/>
</dbReference>
<dbReference type="Gene3D" id="2.30.39.10">
    <property type="entry name" value="Alpha-1-antitrypsin, domain 1"/>
    <property type="match status" value="2"/>
</dbReference>
<dbReference type="GO" id="GO:0004867">
    <property type="term" value="F:serine-type endopeptidase inhibitor activity"/>
    <property type="evidence" value="ECO:0007669"/>
    <property type="project" value="UniProtKB-KW"/>
</dbReference>
<evidence type="ECO:0000256" key="4">
    <source>
        <dbReference type="SAM" id="SignalP"/>
    </source>
</evidence>
<name>A0A1L8EIJ1_HAEIR</name>
<dbReference type="SUPFAM" id="SSF56574">
    <property type="entry name" value="Serpins"/>
    <property type="match status" value="1"/>
</dbReference>
<evidence type="ECO:0000259" key="5">
    <source>
        <dbReference type="SMART" id="SM00093"/>
    </source>
</evidence>
<keyword evidence="2" id="KW-0722">Serine protease inhibitor</keyword>
<dbReference type="InterPro" id="IPR023796">
    <property type="entry name" value="Serpin_dom"/>
</dbReference>
<sequence>MMSILNNFIFIFALLVFGQINKTQAAGNDLHVQINSNPLNVGNGQNMGSPIFSPYPIPTSQSSTFPTKPVFQSTPVFSSSSANGFTPPSLVNSQSEIIDAEVIAENVLQFGHDIAQQINQLDPYAAQSEVFSPLSIMSALSLLMLGSRGKSYQELKKLIGLDKSPELERNPSKYHELFGSMLYDMENFDVNALNAASLERNHPKWRYSMNTNSRGVSNTGKPDNILHTINVANGLFVQTGYSLNPDYSQVVSSIYDSQLTQLDFGRKSSEAVKYINNWVNESTRGKIKDIITNDISSTTKIVLASVLYFRGLWETPFFPRSTKEENFYPDGTSSPPIRANFMATGGVFPYYDAKEYDCRIIGLPYRGNETTMYVIQPNSSTRLKLQGLMSVLDARKINEMIDKMVFKTTVMLFPKMHFVRKMNVEKILRHMGVSDIFNVVQSDLSLIGVGPSRSNPVSKVSESASKPIFTTSPVFAPILNVFAQAPERTGDRGKGKPFKTQFYDRYNEPALTFSSRFGEIETNSTVPVTESSPEMQHSIEKRQTLNTLNAQALANLEIDRFKQDTYRSDLFVDEIVHKVDIAIDEQGTEAAAATAAYLHRSGTDVVFRGDAPFLFVIRHDATKLPLFYGVINKPEL</sequence>
<dbReference type="InterPro" id="IPR036186">
    <property type="entry name" value="Serpin_sf"/>
</dbReference>
<feature type="chain" id="PRO_5012385948" evidence="4">
    <location>
        <begin position="26"/>
        <end position="636"/>
    </location>
</feature>
<dbReference type="GO" id="GO:0045861">
    <property type="term" value="P:negative regulation of proteolysis"/>
    <property type="evidence" value="ECO:0007669"/>
    <property type="project" value="UniProtKB-ARBA"/>
</dbReference>